<protein>
    <recommendedName>
        <fullName evidence="4">histidine kinase</fullName>
        <ecNumber evidence="4">2.7.13.3</ecNumber>
    </recommendedName>
</protein>
<dbReference type="InterPro" id="IPR005467">
    <property type="entry name" value="His_kinase_dom"/>
</dbReference>
<evidence type="ECO:0000256" key="4">
    <source>
        <dbReference type="ARBA" id="ARBA00012438"/>
    </source>
</evidence>
<dbReference type="SMART" id="SM00086">
    <property type="entry name" value="PAC"/>
    <property type="match status" value="1"/>
</dbReference>
<keyword evidence="5" id="KW-0597">Phosphoprotein</keyword>
<feature type="domain" description="PAC" evidence="14">
    <location>
        <begin position="219"/>
        <end position="271"/>
    </location>
</feature>
<dbReference type="Gene3D" id="1.10.287.130">
    <property type="match status" value="1"/>
</dbReference>
<evidence type="ECO:0000256" key="9">
    <source>
        <dbReference type="ARBA" id="ARBA00023136"/>
    </source>
</evidence>
<dbReference type="InterPro" id="IPR001610">
    <property type="entry name" value="PAC"/>
</dbReference>
<dbReference type="InterPro" id="IPR003594">
    <property type="entry name" value="HATPase_dom"/>
</dbReference>
<evidence type="ECO:0000256" key="2">
    <source>
        <dbReference type="ARBA" id="ARBA00001968"/>
    </source>
</evidence>
<dbReference type="FunFam" id="3.30.565.10:FF:000006">
    <property type="entry name" value="Sensor histidine kinase WalK"/>
    <property type="match status" value="1"/>
</dbReference>
<dbReference type="SMART" id="SM00091">
    <property type="entry name" value="PAS"/>
    <property type="match status" value="1"/>
</dbReference>
<keyword evidence="6" id="KW-0808">Transferase</keyword>
<dbReference type="PANTHER" id="PTHR43711">
    <property type="entry name" value="TWO-COMPONENT HISTIDINE KINASE"/>
    <property type="match status" value="1"/>
</dbReference>
<keyword evidence="16" id="KW-1185">Reference proteome</keyword>
<comment type="caution">
    <text evidence="15">The sequence shown here is derived from an EMBL/GenBank/DDBJ whole genome shotgun (WGS) entry which is preliminary data.</text>
</comment>
<dbReference type="FunFam" id="1.10.287.130:FF:000001">
    <property type="entry name" value="Two-component sensor histidine kinase"/>
    <property type="match status" value="1"/>
</dbReference>
<dbReference type="CDD" id="cd00075">
    <property type="entry name" value="HATPase"/>
    <property type="match status" value="1"/>
</dbReference>
<comment type="subcellular location">
    <subcellularLocation>
        <location evidence="3">Cell membrane</location>
    </subcellularLocation>
</comment>
<dbReference type="PROSITE" id="PS50109">
    <property type="entry name" value="HIS_KIN"/>
    <property type="match status" value="1"/>
</dbReference>
<evidence type="ECO:0000256" key="8">
    <source>
        <dbReference type="ARBA" id="ARBA00023012"/>
    </source>
</evidence>
<comment type="catalytic activity">
    <reaction evidence="1">
        <text>ATP + protein L-histidine = ADP + protein N-phospho-L-histidine.</text>
        <dbReference type="EC" id="2.7.13.3"/>
    </reaction>
</comment>
<dbReference type="Gene3D" id="3.30.565.10">
    <property type="entry name" value="Histidine kinase-like ATPase, C-terminal domain"/>
    <property type="match status" value="1"/>
</dbReference>
<dbReference type="InterPro" id="IPR036890">
    <property type="entry name" value="HATPase_C_sf"/>
</dbReference>
<keyword evidence="11" id="KW-0812">Transmembrane</keyword>
<feature type="domain" description="Histidine kinase" evidence="12">
    <location>
        <begin position="296"/>
        <end position="515"/>
    </location>
</feature>
<sequence length="562" mass="60626">MILLPLFLETVSHRALATTGERAVQLVITVVTTIVVFVPTGAPQLIFAVMPMFTWHAFRGSLRESTIVLTVVGVIGTVFTASGLGPVHAAVDMLDIAPELALGVLQLFLLDCGLILLPLSVMVTQQRRAVDRADQERDTLESLVDAATGTAVIATDANGKVTLFNPGAEKILGRSAQDVVGRAPDDLFGQEELHRHGAAVHAPATFAEIAGAMVGLGVRSRLWQVRRPSGDERTIRMTLTAIPNASGVFCGYLATAEDVTERESAHRALLATLEHERNAVEQLRELERTKGDFVATVSHELRTPITSIMGYTEVLEDGAYGELTQDQLEVLGRVDRNSRRLLLLVEDLLTLSNIEASTMKLDIAETDLRAVVGDAGDSLAALLVGRELLVRYHVPSEPVHHRADARQLERMLLNLLTNAVKFTPDGGVIDVFLHDDSELRQIVVRDSGLGIPLVEQAHLFTRFFRSTTATENAIQGTGLGLTIVKGIVTLHGGQIEMSSEPKVGTTVTVTLPRFTDALPPAPSSRDGQVGSIRPVKLGAPPRTPDAHLHTISSAPRSEVVTR</sequence>
<dbReference type="CDD" id="cd00130">
    <property type="entry name" value="PAS"/>
    <property type="match status" value="1"/>
</dbReference>
<dbReference type="InterPro" id="IPR035965">
    <property type="entry name" value="PAS-like_dom_sf"/>
</dbReference>
<dbReference type="CDD" id="cd00082">
    <property type="entry name" value="HisKA"/>
    <property type="match status" value="1"/>
</dbReference>
<name>A0A3N2CTZ6_9ACTN</name>
<feature type="transmembrane region" description="Helical" evidence="11">
    <location>
        <begin position="27"/>
        <end position="55"/>
    </location>
</feature>
<dbReference type="Gene3D" id="3.30.450.20">
    <property type="entry name" value="PAS domain"/>
    <property type="match status" value="1"/>
</dbReference>
<dbReference type="SUPFAM" id="SSF55785">
    <property type="entry name" value="PYP-like sensor domain (PAS domain)"/>
    <property type="match status" value="1"/>
</dbReference>
<dbReference type="AlphaFoldDB" id="A0A3N2CTZ6"/>
<evidence type="ECO:0000256" key="3">
    <source>
        <dbReference type="ARBA" id="ARBA00004236"/>
    </source>
</evidence>
<accession>A0A3N2CTZ6</accession>
<dbReference type="InterPro" id="IPR036097">
    <property type="entry name" value="HisK_dim/P_sf"/>
</dbReference>
<keyword evidence="8" id="KW-0902">Two-component regulatory system</keyword>
<organism evidence="15 16">
    <name type="scientific">Nocardioides aurantiacus</name>
    <dbReference type="NCBI Taxonomy" id="86796"/>
    <lineage>
        <taxon>Bacteria</taxon>
        <taxon>Bacillati</taxon>
        <taxon>Actinomycetota</taxon>
        <taxon>Actinomycetes</taxon>
        <taxon>Propionibacteriales</taxon>
        <taxon>Nocardioidaceae</taxon>
        <taxon>Nocardioides</taxon>
    </lineage>
</organism>
<dbReference type="GO" id="GO:0005886">
    <property type="term" value="C:plasma membrane"/>
    <property type="evidence" value="ECO:0007669"/>
    <property type="project" value="UniProtKB-SubCell"/>
</dbReference>
<dbReference type="InterPro" id="IPR000014">
    <property type="entry name" value="PAS"/>
</dbReference>
<evidence type="ECO:0000259" key="14">
    <source>
        <dbReference type="PROSITE" id="PS50113"/>
    </source>
</evidence>
<dbReference type="Pfam" id="PF02518">
    <property type="entry name" value="HATPase_c"/>
    <property type="match status" value="1"/>
</dbReference>
<dbReference type="SUPFAM" id="SSF55874">
    <property type="entry name" value="ATPase domain of HSP90 chaperone/DNA topoisomerase II/histidine kinase"/>
    <property type="match status" value="1"/>
</dbReference>
<dbReference type="Pfam" id="PF00512">
    <property type="entry name" value="HisKA"/>
    <property type="match status" value="1"/>
</dbReference>
<feature type="transmembrane region" description="Helical" evidence="11">
    <location>
        <begin position="100"/>
        <end position="123"/>
    </location>
</feature>
<evidence type="ECO:0000313" key="15">
    <source>
        <dbReference type="EMBL" id="ROR91009.1"/>
    </source>
</evidence>
<evidence type="ECO:0000256" key="10">
    <source>
        <dbReference type="SAM" id="MobiDB-lite"/>
    </source>
</evidence>
<dbReference type="GO" id="GO:0005509">
    <property type="term" value="F:calcium ion binding"/>
    <property type="evidence" value="ECO:0007669"/>
    <property type="project" value="UniProtKB-ARBA"/>
</dbReference>
<evidence type="ECO:0000256" key="1">
    <source>
        <dbReference type="ARBA" id="ARBA00000085"/>
    </source>
</evidence>
<evidence type="ECO:0000259" key="13">
    <source>
        <dbReference type="PROSITE" id="PS50112"/>
    </source>
</evidence>
<feature type="transmembrane region" description="Helical" evidence="11">
    <location>
        <begin position="67"/>
        <end position="88"/>
    </location>
</feature>
<dbReference type="PROSITE" id="PS50113">
    <property type="entry name" value="PAC"/>
    <property type="match status" value="1"/>
</dbReference>
<keyword evidence="7" id="KW-0418">Kinase</keyword>
<dbReference type="InterPro" id="IPR050736">
    <property type="entry name" value="Sensor_HK_Regulatory"/>
</dbReference>
<comment type="cofactor">
    <cofactor evidence="2">
        <name>a divalent metal cation</name>
        <dbReference type="ChEBI" id="CHEBI:60240"/>
    </cofactor>
</comment>
<evidence type="ECO:0000256" key="5">
    <source>
        <dbReference type="ARBA" id="ARBA00022553"/>
    </source>
</evidence>
<dbReference type="SUPFAM" id="SSF47384">
    <property type="entry name" value="Homodimeric domain of signal transducing histidine kinase"/>
    <property type="match status" value="1"/>
</dbReference>
<dbReference type="SMART" id="SM00387">
    <property type="entry name" value="HATPase_c"/>
    <property type="match status" value="1"/>
</dbReference>
<keyword evidence="11" id="KW-1133">Transmembrane helix</keyword>
<proteinExistence type="predicted"/>
<evidence type="ECO:0000256" key="6">
    <source>
        <dbReference type="ARBA" id="ARBA00022679"/>
    </source>
</evidence>
<keyword evidence="9 11" id="KW-0472">Membrane</keyword>
<dbReference type="EMBL" id="RKHO01000001">
    <property type="protein sequence ID" value="ROR91009.1"/>
    <property type="molecule type" value="Genomic_DNA"/>
</dbReference>
<feature type="domain" description="PAS" evidence="13">
    <location>
        <begin position="136"/>
        <end position="182"/>
    </location>
</feature>
<evidence type="ECO:0000256" key="7">
    <source>
        <dbReference type="ARBA" id="ARBA00022777"/>
    </source>
</evidence>
<evidence type="ECO:0000256" key="11">
    <source>
        <dbReference type="SAM" id="Phobius"/>
    </source>
</evidence>
<gene>
    <name evidence="15" type="ORF">EDD33_1867</name>
</gene>
<dbReference type="SMART" id="SM00388">
    <property type="entry name" value="HisKA"/>
    <property type="match status" value="1"/>
</dbReference>
<dbReference type="PRINTS" id="PR00344">
    <property type="entry name" value="BCTRLSENSOR"/>
</dbReference>
<dbReference type="GO" id="GO:0000155">
    <property type="term" value="F:phosphorelay sensor kinase activity"/>
    <property type="evidence" value="ECO:0007669"/>
    <property type="project" value="InterPro"/>
</dbReference>
<dbReference type="InterPro" id="IPR004358">
    <property type="entry name" value="Sig_transdc_His_kin-like_C"/>
</dbReference>
<dbReference type="Proteomes" id="UP000281738">
    <property type="component" value="Unassembled WGS sequence"/>
</dbReference>
<dbReference type="PANTHER" id="PTHR43711:SF1">
    <property type="entry name" value="HISTIDINE KINASE 1"/>
    <property type="match status" value="1"/>
</dbReference>
<dbReference type="InterPro" id="IPR000700">
    <property type="entry name" value="PAS-assoc_C"/>
</dbReference>
<dbReference type="NCBIfam" id="TIGR00229">
    <property type="entry name" value="sensory_box"/>
    <property type="match status" value="1"/>
</dbReference>
<feature type="region of interest" description="Disordered" evidence="10">
    <location>
        <begin position="516"/>
        <end position="562"/>
    </location>
</feature>
<evidence type="ECO:0000259" key="12">
    <source>
        <dbReference type="PROSITE" id="PS50109"/>
    </source>
</evidence>
<dbReference type="Pfam" id="PF13426">
    <property type="entry name" value="PAS_9"/>
    <property type="match status" value="1"/>
</dbReference>
<evidence type="ECO:0000313" key="16">
    <source>
        <dbReference type="Proteomes" id="UP000281738"/>
    </source>
</evidence>
<reference evidence="15 16" key="1">
    <citation type="submission" date="2018-11" db="EMBL/GenBank/DDBJ databases">
        <title>Sequencing the genomes of 1000 actinobacteria strains.</title>
        <authorList>
            <person name="Klenk H.-P."/>
        </authorList>
    </citation>
    <scope>NUCLEOTIDE SEQUENCE [LARGE SCALE GENOMIC DNA]</scope>
    <source>
        <strain evidence="15 16">DSM 12652</strain>
    </source>
</reference>
<dbReference type="PROSITE" id="PS50112">
    <property type="entry name" value="PAS"/>
    <property type="match status" value="1"/>
</dbReference>
<dbReference type="InterPro" id="IPR003661">
    <property type="entry name" value="HisK_dim/P_dom"/>
</dbReference>
<dbReference type="EC" id="2.7.13.3" evidence="4"/>